<comment type="caution">
    <text evidence="1">The sequence shown here is derived from an EMBL/GenBank/DDBJ whole genome shotgun (WGS) entry which is preliminary data.</text>
</comment>
<evidence type="ECO:0000313" key="1">
    <source>
        <dbReference type="EMBL" id="KID42495.1"/>
    </source>
</evidence>
<accession>A0A0C1M047</accession>
<dbReference type="RefSeq" id="WP_039143669.1">
    <property type="nucleotide sequence ID" value="NZ_JOJZ01000009.1"/>
</dbReference>
<keyword evidence="2" id="KW-1185">Reference proteome</keyword>
<dbReference type="EMBL" id="JOJZ01000009">
    <property type="protein sequence ID" value="KID42495.1"/>
    <property type="molecule type" value="Genomic_DNA"/>
</dbReference>
<gene>
    <name evidence="1" type="ORF">LfDm3_0424</name>
</gene>
<proteinExistence type="predicted"/>
<organism evidence="1 2">
    <name type="scientific">Fructilactobacillus fructivorans</name>
    <dbReference type="NCBI Taxonomy" id="1614"/>
    <lineage>
        <taxon>Bacteria</taxon>
        <taxon>Bacillati</taxon>
        <taxon>Bacillota</taxon>
        <taxon>Bacilli</taxon>
        <taxon>Lactobacillales</taxon>
        <taxon>Lactobacillaceae</taxon>
        <taxon>Fructilactobacillus</taxon>
    </lineage>
</organism>
<sequence length="214" mass="25298">MKNNKISFFINEEIIRNGKKITSNIKIKKDIILFYLDEKRSNKKSNVLIVPMKAYNYEIPVEFKKRVLKFPIKYENTGISKIDDPPIPLDNIELTNLVKRKYGIRFNKDFDENAFISLLSTVIYSKFRPFLYHCKNGSMNDVMDLYHLNNLFSKKLSTLIPPIENHLKNTLVNEIIDFSEKNSDCKVNNIAFMYDHYNLTIYEKCSNHKKKIQL</sequence>
<reference evidence="1 2" key="1">
    <citation type="submission" date="2014-06" db="EMBL/GenBank/DDBJ databases">
        <title>Functional and comparative genomic analyses of the Drosophila gut microbiota identify candidate symbiosis factors.</title>
        <authorList>
            <person name="Newell P.D."/>
            <person name="Chaston J.M."/>
            <person name="Douglas A.E."/>
        </authorList>
    </citation>
    <scope>NUCLEOTIDE SEQUENCE [LARGE SCALE GENOMIC DNA]</scope>
    <source>
        <strain evidence="1 2">DmCS_002</strain>
    </source>
</reference>
<dbReference type="GeneID" id="74913109"/>
<evidence type="ECO:0000313" key="2">
    <source>
        <dbReference type="Proteomes" id="UP000031397"/>
    </source>
</evidence>
<dbReference type="PATRIC" id="fig|1614.7.peg.414"/>
<dbReference type="AlphaFoldDB" id="A0A0C1M047"/>
<name>A0A0C1M047_9LACO</name>
<dbReference type="Proteomes" id="UP000031397">
    <property type="component" value="Unassembled WGS sequence"/>
</dbReference>
<protein>
    <submittedName>
        <fullName evidence="1">Uncharacterized protein</fullName>
    </submittedName>
</protein>